<dbReference type="EnsemblPlants" id="Bo2g116620.1">
    <property type="protein sequence ID" value="Bo2g116620.1"/>
    <property type="gene ID" value="Bo2g116620"/>
</dbReference>
<accession>A0A0D3ATK0</accession>
<protein>
    <submittedName>
        <fullName evidence="1">Uncharacterized protein</fullName>
    </submittedName>
</protein>
<sequence>MAAVLPGSRWIAQILSLIGIQDRSFIGSHDPSRPKLFIFIGTSNFFPQRMKMESCKMFIGRLSWKTTEYREYFRVSVSVAVRAILLIHVIDRLLLLQVKLEVTAPPSKAIVLFVPVCAYPGYLSTPCHELASTLIQKQLQDSVTMRGQRWHSCANNINKSVDVPCTGNVMGIQSDNGWCYLHSPALDVVNQMLLVSSAEINDVVFVVGTAFKSNNTWWSQNT</sequence>
<evidence type="ECO:0000313" key="1">
    <source>
        <dbReference type="EnsemblPlants" id="Bo2g116620.1"/>
    </source>
</evidence>
<dbReference type="HOGENOM" id="CLU_1246888_0_0_1"/>
<dbReference type="Gramene" id="Bo2g116620.1">
    <property type="protein sequence ID" value="Bo2g116620.1"/>
    <property type="gene ID" value="Bo2g116620"/>
</dbReference>
<dbReference type="Proteomes" id="UP000032141">
    <property type="component" value="Chromosome C2"/>
</dbReference>
<dbReference type="OMA" id="TTEYREY"/>
<proteinExistence type="predicted"/>
<dbReference type="AlphaFoldDB" id="A0A0D3ATK0"/>
<reference evidence="1 2" key="1">
    <citation type="journal article" date="2014" name="Genome Biol.">
        <title>Transcriptome and methylome profiling reveals relics of genome dominance in the mesopolyploid Brassica oleracea.</title>
        <authorList>
            <person name="Parkin I.A."/>
            <person name="Koh C."/>
            <person name="Tang H."/>
            <person name="Robinson S.J."/>
            <person name="Kagale S."/>
            <person name="Clarke W.E."/>
            <person name="Town C.D."/>
            <person name="Nixon J."/>
            <person name="Krishnakumar V."/>
            <person name="Bidwell S.L."/>
            <person name="Denoeud F."/>
            <person name="Belcram H."/>
            <person name="Links M.G."/>
            <person name="Just J."/>
            <person name="Clarke C."/>
            <person name="Bender T."/>
            <person name="Huebert T."/>
            <person name="Mason A.S."/>
            <person name="Pires J.C."/>
            <person name="Barker G."/>
            <person name="Moore J."/>
            <person name="Walley P.G."/>
            <person name="Manoli S."/>
            <person name="Batley J."/>
            <person name="Edwards D."/>
            <person name="Nelson M.N."/>
            <person name="Wang X."/>
            <person name="Paterson A.H."/>
            <person name="King G."/>
            <person name="Bancroft I."/>
            <person name="Chalhoub B."/>
            <person name="Sharpe A.G."/>
        </authorList>
    </citation>
    <scope>NUCLEOTIDE SEQUENCE</scope>
    <source>
        <strain evidence="1 2">cv. TO1000</strain>
    </source>
</reference>
<organism evidence="1 2">
    <name type="scientific">Brassica oleracea var. oleracea</name>
    <dbReference type="NCBI Taxonomy" id="109376"/>
    <lineage>
        <taxon>Eukaryota</taxon>
        <taxon>Viridiplantae</taxon>
        <taxon>Streptophyta</taxon>
        <taxon>Embryophyta</taxon>
        <taxon>Tracheophyta</taxon>
        <taxon>Spermatophyta</taxon>
        <taxon>Magnoliopsida</taxon>
        <taxon>eudicotyledons</taxon>
        <taxon>Gunneridae</taxon>
        <taxon>Pentapetalae</taxon>
        <taxon>rosids</taxon>
        <taxon>malvids</taxon>
        <taxon>Brassicales</taxon>
        <taxon>Brassicaceae</taxon>
        <taxon>Brassiceae</taxon>
        <taxon>Brassica</taxon>
    </lineage>
</organism>
<reference evidence="1" key="2">
    <citation type="submission" date="2015-03" db="UniProtKB">
        <authorList>
            <consortium name="EnsemblPlants"/>
        </authorList>
    </citation>
    <scope>IDENTIFICATION</scope>
</reference>
<evidence type="ECO:0000313" key="2">
    <source>
        <dbReference type="Proteomes" id="UP000032141"/>
    </source>
</evidence>
<keyword evidence="2" id="KW-1185">Reference proteome</keyword>
<name>A0A0D3ATK0_BRAOL</name>